<protein>
    <submittedName>
        <fullName evidence="2">Alpha/beta hydrolase</fullName>
    </submittedName>
</protein>
<evidence type="ECO:0000313" key="3">
    <source>
        <dbReference type="Proteomes" id="UP001501746"/>
    </source>
</evidence>
<comment type="caution">
    <text evidence="2">The sequence shown here is derived from an EMBL/GenBank/DDBJ whole genome shotgun (WGS) entry which is preliminary data.</text>
</comment>
<dbReference type="Proteomes" id="UP001501746">
    <property type="component" value="Unassembled WGS sequence"/>
</dbReference>
<dbReference type="SUPFAM" id="SSF53474">
    <property type="entry name" value="alpha/beta-Hydrolases"/>
    <property type="match status" value="1"/>
</dbReference>
<proteinExistence type="predicted"/>
<dbReference type="InterPro" id="IPR029058">
    <property type="entry name" value="AB_hydrolase_fold"/>
</dbReference>
<keyword evidence="2" id="KW-0378">Hydrolase</keyword>
<dbReference type="Pfam" id="PF12146">
    <property type="entry name" value="Hydrolase_4"/>
    <property type="match status" value="1"/>
</dbReference>
<dbReference type="InterPro" id="IPR051044">
    <property type="entry name" value="MAG_DAG_Lipase"/>
</dbReference>
<dbReference type="EMBL" id="BAAANK010000007">
    <property type="protein sequence ID" value="GAA1839229.1"/>
    <property type="molecule type" value="Genomic_DNA"/>
</dbReference>
<gene>
    <name evidence="2" type="ORF">GCM10009750_26440</name>
</gene>
<name>A0ABN2MXT2_9MICO</name>
<dbReference type="PANTHER" id="PTHR11614">
    <property type="entry name" value="PHOSPHOLIPASE-RELATED"/>
    <property type="match status" value="1"/>
</dbReference>
<accession>A0ABN2MXT2</accession>
<sequence length="310" mass="34158">MFGARPNTRETDRADGVCTARGGCHNGRMPTFTDAHGVHIHYRTWRVPEPTAVVQLVHGVGEHVGRYGELVEALNAAGYSVWADDHRGHGQTGFEQHGGDLDRMGRLGPGGLRATIEDVHRFTGVIRETEGDELPLVLLGHSWGSLMAQIILNRHPDEYDAVVLTGTAYRTLFDMNGGDLNARHKHLGPTPVEWLSRHPEVAPAFMADPYTTEVPLRKLFGTVDAARLLGLPARRLPAELPLLIMVGSDDTLGGERSAVKLAKAYARRSGLVDVSLIVYDDARHEVFNETNREDVRGDLVAWLDERFAVD</sequence>
<keyword evidence="3" id="KW-1185">Reference proteome</keyword>
<feature type="domain" description="Serine aminopeptidase S33" evidence="1">
    <location>
        <begin position="49"/>
        <end position="291"/>
    </location>
</feature>
<reference evidence="2 3" key="1">
    <citation type="journal article" date="2019" name="Int. J. Syst. Evol. Microbiol.">
        <title>The Global Catalogue of Microorganisms (GCM) 10K type strain sequencing project: providing services to taxonomists for standard genome sequencing and annotation.</title>
        <authorList>
            <consortium name="The Broad Institute Genomics Platform"/>
            <consortium name="The Broad Institute Genome Sequencing Center for Infectious Disease"/>
            <person name="Wu L."/>
            <person name="Ma J."/>
        </authorList>
    </citation>
    <scope>NUCLEOTIDE SEQUENCE [LARGE SCALE GENOMIC DNA]</scope>
    <source>
        <strain evidence="2 3">JCM 14323</strain>
    </source>
</reference>
<organism evidence="2 3">
    <name type="scientific">Agromyces salentinus</name>
    <dbReference type="NCBI Taxonomy" id="269421"/>
    <lineage>
        <taxon>Bacteria</taxon>
        <taxon>Bacillati</taxon>
        <taxon>Actinomycetota</taxon>
        <taxon>Actinomycetes</taxon>
        <taxon>Micrococcales</taxon>
        <taxon>Microbacteriaceae</taxon>
        <taxon>Agromyces</taxon>
    </lineage>
</organism>
<dbReference type="GO" id="GO:0016787">
    <property type="term" value="F:hydrolase activity"/>
    <property type="evidence" value="ECO:0007669"/>
    <property type="project" value="UniProtKB-KW"/>
</dbReference>
<dbReference type="InterPro" id="IPR022742">
    <property type="entry name" value="Hydrolase_4"/>
</dbReference>
<evidence type="ECO:0000313" key="2">
    <source>
        <dbReference type="EMBL" id="GAA1839229.1"/>
    </source>
</evidence>
<evidence type="ECO:0000259" key="1">
    <source>
        <dbReference type="Pfam" id="PF12146"/>
    </source>
</evidence>
<dbReference type="Gene3D" id="3.40.50.1820">
    <property type="entry name" value="alpha/beta hydrolase"/>
    <property type="match status" value="1"/>
</dbReference>